<sequence>MATQSPATRTPKFILQCVDHLYRARASSSPADAIPVCSPIADAVQEERNEGSIGTRLETVAAMRDSNEIVSINEEGAT</sequence>
<reference evidence="1 2" key="2">
    <citation type="journal article" date="2021" name="Curr. Genet.">
        <title>Genetic response to nitrogen starvation in the aggressive Eucalyptus foliar pathogen Teratosphaeria destructans.</title>
        <authorList>
            <person name="Havenga M."/>
            <person name="Wingfield B.D."/>
            <person name="Wingfield M.J."/>
            <person name="Dreyer L.L."/>
            <person name="Roets F."/>
            <person name="Aylward J."/>
        </authorList>
    </citation>
    <scope>NUCLEOTIDE SEQUENCE [LARGE SCALE GENOMIC DNA]</scope>
    <source>
        <strain evidence="1">CMW44962</strain>
    </source>
</reference>
<keyword evidence="2" id="KW-1185">Reference proteome</keyword>
<proteinExistence type="predicted"/>
<dbReference type="Proteomes" id="UP001138500">
    <property type="component" value="Unassembled WGS sequence"/>
</dbReference>
<evidence type="ECO:0000313" key="1">
    <source>
        <dbReference type="EMBL" id="KAH9827684.1"/>
    </source>
</evidence>
<evidence type="ECO:0000313" key="2">
    <source>
        <dbReference type="Proteomes" id="UP001138500"/>
    </source>
</evidence>
<accession>A0A9W7SSA0</accession>
<comment type="caution">
    <text evidence="1">The sequence shown here is derived from an EMBL/GenBank/DDBJ whole genome shotgun (WGS) entry which is preliminary data.</text>
</comment>
<protein>
    <submittedName>
        <fullName evidence="1">Uncharacterized protein</fullName>
    </submittedName>
</protein>
<organism evidence="1 2">
    <name type="scientific">Teratosphaeria destructans</name>
    <dbReference type="NCBI Taxonomy" id="418781"/>
    <lineage>
        <taxon>Eukaryota</taxon>
        <taxon>Fungi</taxon>
        <taxon>Dikarya</taxon>
        <taxon>Ascomycota</taxon>
        <taxon>Pezizomycotina</taxon>
        <taxon>Dothideomycetes</taxon>
        <taxon>Dothideomycetidae</taxon>
        <taxon>Mycosphaerellales</taxon>
        <taxon>Teratosphaeriaceae</taxon>
        <taxon>Teratosphaeria</taxon>
    </lineage>
</organism>
<gene>
    <name evidence="1" type="ORF">Tdes44962_MAKER00410</name>
</gene>
<reference evidence="1 2" key="1">
    <citation type="journal article" date="2018" name="IMA Fungus">
        <title>IMA Genome-F 10: Nine draft genome sequences of Claviceps purpurea s.lat., including C. arundinis, C. humidiphila, and C. cf. spartinae, pseudomolecules for the pitch canker pathogen Fusarium circinatum, draft genome of Davidsoniella eucalypti, Grosmannia galeiformis, Quambalaria eucalypti, and Teratosphaeria destructans.</title>
        <authorList>
            <person name="Wingfield B.D."/>
            <person name="Liu M."/>
            <person name="Nguyen H.D."/>
            <person name="Lane F.A."/>
            <person name="Morgan S.W."/>
            <person name="De Vos L."/>
            <person name="Wilken P.M."/>
            <person name="Duong T.A."/>
            <person name="Aylward J."/>
            <person name="Coetzee M.P."/>
            <person name="Dadej K."/>
            <person name="De Beer Z.W."/>
            <person name="Findlay W."/>
            <person name="Havenga M."/>
            <person name="Kolarik M."/>
            <person name="Menzies J.G."/>
            <person name="Naidoo K."/>
            <person name="Pochopski O."/>
            <person name="Shoukouhi P."/>
            <person name="Santana Q.C."/>
            <person name="Seifert K.A."/>
            <person name="Soal N."/>
            <person name="Steenkamp E.T."/>
            <person name="Tatham C.T."/>
            <person name="van der Nest M.A."/>
            <person name="Wingfield M.J."/>
        </authorList>
    </citation>
    <scope>NUCLEOTIDE SEQUENCE [LARGE SCALE GENOMIC DNA]</scope>
    <source>
        <strain evidence="1">CMW44962</strain>
    </source>
</reference>
<name>A0A9W7SSA0_9PEZI</name>
<dbReference type="EMBL" id="RIBY02001867">
    <property type="protein sequence ID" value="KAH9827684.1"/>
    <property type="molecule type" value="Genomic_DNA"/>
</dbReference>
<dbReference type="AlphaFoldDB" id="A0A9W7SSA0"/>